<dbReference type="Proteomes" id="UP000243719">
    <property type="component" value="Unassembled WGS sequence"/>
</dbReference>
<gene>
    <name evidence="1" type="ORF">SAMN05216551_1228</name>
</gene>
<evidence type="ECO:0000313" key="1">
    <source>
        <dbReference type="EMBL" id="SDV51684.1"/>
    </source>
</evidence>
<dbReference type="EMBL" id="FNLO01000022">
    <property type="protein sequence ID" value="SDV51684.1"/>
    <property type="molecule type" value="Genomic_DNA"/>
</dbReference>
<keyword evidence="2" id="KW-1185">Reference proteome</keyword>
<accession>A0A1H2PWB2</accession>
<dbReference type="STRING" id="1770053.SAMN05216551_1228"/>
<organism evidence="1 2">
    <name type="scientific">Chitinasiproducens palmae</name>
    <dbReference type="NCBI Taxonomy" id="1770053"/>
    <lineage>
        <taxon>Bacteria</taxon>
        <taxon>Pseudomonadati</taxon>
        <taxon>Pseudomonadota</taxon>
        <taxon>Betaproteobacteria</taxon>
        <taxon>Burkholderiales</taxon>
        <taxon>Burkholderiaceae</taxon>
        <taxon>Chitinasiproducens</taxon>
    </lineage>
</organism>
<evidence type="ECO:0000313" key="2">
    <source>
        <dbReference type="Proteomes" id="UP000243719"/>
    </source>
</evidence>
<protein>
    <submittedName>
        <fullName evidence="1">Uncharacterized protein</fullName>
    </submittedName>
</protein>
<sequence>MGSEMPATTQPLDSLTAIVNDEFAGKAGTYLFDPRTGKRQPMIDALPAPVDIVEQQLPALDEDSHDYGQENG</sequence>
<dbReference type="AlphaFoldDB" id="A0A1H2PWB2"/>
<reference evidence="2" key="1">
    <citation type="submission" date="2016-09" db="EMBL/GenBank/DDBJ databases">
        <authorList>
            <person name="Varghese N."/>
            <person name="Submissions S."/>
        </authorList>
    </citation>
    <scope>NUCLEOTIDE SEQUENCE [LARGE SCALE GENOMIC DNA]</scope>
    <source>
        <strain evidence="2">JS23</strain>
    </source>
</reference>
<proteinExistence type="predicted"/>
<name>A0A1H2PWB2_9BURK</name>